<evidence type="ECO:0000313" key="1">
    <source>
        <dbReference type="EMBL" id="KAF2459759.1"/>
    </source>
</evidence>
<organism evidence="1 2">
    <name type="scientific">Lineolata rhizophorae</name>
    <dbReference type="NCBI Taxonomy" id="578093"/>
    <lineage>
        <taxon>Eukaryota</taxon>
        <taxon>Fungi</taxon>
        <taxon>Dikarya</taxon>
        <taxon>Ascomycota</taxon>
        <taxon>Pezizomycotina</taxon>
        <taxon>Dothideomycetes</taxon>
        <taxon>Dothideomycetes incertae sedis</taxon>
        <taxon>Lineolatales</taxon>
        <taxon>Lineolataceae</taxon>
        <taxon>Lineolata</taxon>
    </lineage>
</organism>
<dbReference type="Proteomes" id="UP000799766">
    <property type="component" value="Unassembled WGS sequence"/>
</dbReference>
<gene>
    <name evidence="1" type="ORF">BDY21DRAFT_336400</name>
</gene>
<name>A0A6A6P7A6_9PEZI</name>
<reference evidence="1" key="1">
    <citation type="journal article" date="2020" name="Stud. Mycol.">
        <title>101 Dothideomycetes genomes: a test case for predicting lifestyles and emergence of pathogens.</title>
        <authorList>
            <person name="Haridas S."/>
            <person name="Albert R."/>
            <person name="Binder M."/>
            <person name="Bloem J."/>
            <person name="Labutti K."/>
            <person name="Salamov A."/>
            <person name="Andreopoulos B."/>
            <person name="Baker S."/>
            <person name="Barry K."/>
            <person name="Bills G."/>
            <person name="Bluhm B."/>
            <person name="Cannon C."/>
            <person name="Castanera R."/>
            <person name="Culley D."/>
            <person name="Daum C."/>
            <person name="Ezra D."/>
            <person name="Gonzalez J."/>
            <person name="Henrissat B."/>
            <person name="Kuo A."/>
            <person name="Liang C."/>
            <person name="Lipzen A."/>
            <person name="Lutzoni F."/>
            <person name="Magnuson J."/>
            <person name="Mondo S."/>
            <person name="Nolan M."/>
            <person name="Ohm R."/>
            <person name="Pangilinan J."/>
            <person name="Park H.-J."/>
            <person name="Ramirez L."/>
            <person name="Alfaro M."/>
            <person name="Sun H."/>
            <person name="Tritt A."/>
            <person name="Yoshinaga Y."/>
            <person name="Zwiers L.-H."/>
            <person name="Turgeon B."/>
            <person name="Goodwin S."/>
            <person name="Spatafora J."/>
            <person name="Crous P."/>
            <person name="Grigoriev I."/>
        </authorList>
    </citation>
    <scope>NUCLEOTIDE SEQUENCE</scope>
    <source>
        <strain evidence="1">ATCC 16933</strain>
    </source>
</reference>
<proteinExistence type="predicted"/>
<evidence type="ECO:0000313" key="2">
    <source>
        <dbReference type="Proteomes" id="UP000799766"/>
    </source>
</evidence>
<keyword evidence="2" id="KW-1185">Reference proteome</keyword>
<accession>A0A6A6P7A6</accession>
<dbReference type="AlphaFoldDB" id="A0A6A6P7A6"/>
<sequence length="150" mass="16931">MGPDDEMLIPAFNATTAGNRTLLRAEVGGDEACAYRWVAVRENRTCSEPERWAVKWMERKPCIFSLLARVAFFSPPVLLTRCSKLLQSCLATLMSLLSMPASISRLYSHSNGIIVRVPYNVYMHSILEQTCRAFEGVLICIWLASLEWEA</sequence>
<dbReference type="EMBL" id="MU001674">
    <property type="protein sequence ID" value="KAF2459759.1"/>
    <property type="molecule type" value="Genomic_DNA"/>
</dbReference>
<protein>
    <submittedName>
        <fullName evidence="1">Uncharacterized protein</fullName>
    </submittedName>
</protein>